<evidence type="ECO:0000313" key="2">
    <source>
        <dbReference type="Proteomes" id="UP000664495"/>
    </source>
</evidence>
<sequence length="318" mass="35991">MKKIFSALVTWLRHFLSGTFYNRKNVWRAFPEFFEAAAERTYRIPDLESADTLSFKQEKSVCPSMTPQGMTLTENYVLISAYCHDHRHNSVIHVLDRLTGLKLKTIILPDLPHAGGLAYDPIHQKIWISNTAGKNAAVTAIALEQIEEYTENSRPINYQQKNVLKELPRASAITYDHGFLVVALFALNSFGQVVCYPIDGKGNLANPTSRSLIESPFGSLTIPPKVQGVTFYKNFLLFSQSWGKQPGQIFIFDIRQTTNFADLDQAVKIIATPPYLEQIYVEGDQLYTLFESGAAAYRKKTSFVMKDILQLDLLELLK</sequence>
<name>A0ABS3HGE1_9ENTE</name>
<dbReference type="EMBL" id="JAFLVR010000020">
    <property type="protein sequence ID" value="MBO0452517.1"/>
    <property type="molecule type" value="Genomic_DNA"/>
</dbReference>
<keyword evidence="2" id="KW-1185">Reference proteome</keyword>
<dbReference type="SUPFAM" id="SSF63825">
    <property type="entry name" value="YWTD domain"/>
    <property type="match status" value="1"/>
</dbReference>
<evidence type="ECO:0000313" key="1">
    <source>
        <dbReference type="EMBL" id="MBO0452517.1"/>
    </source>
</evidence>
<comment type="caution">
    <text evidence="1">The sequence shown here is derived from an EMBL/GenBank/DDBJ whole genome shotgun (WGS) entry which is preliminary data.</text>
</comment>
<dbReference type="Proteomes" id="UP000664495">
    <property type="component" value="Unassembled WGS sequence"/>
</dbReference>
<protein>
    <submittedName>
        <fullName evidence="1">Uncharacterized protein</fullName>
    </submittedName>
</protein>
<accession>A0ABS3HGE1</accession>
<dbReference type="RefSeq" id="WP_207108285.1">
    <property type="nucleotide sequence ID" value="NZ_JAFLVR010000020.1"/>
</dbReference>
<proteinExistence type="predicted"/>
<gene>
    <name evidence="1" type="ORF">JZO85_09565</name>
</gene>
<organism evidence="1 2">
    <name type="scientific">Candidatus Enterococcus murrayae</name>
    <dbReference type="NCBI Taxonomy" id="2815321"/>
    <lineage>
        <taxon>Bacteria</taxon>
        <taxon>Bacillati</taxon>
        <taxon>Bacillota</taxon>
        <taxon>Bacilli</taxon>
        <taxon>Lactobacillales</taxon>
        <taxon>Enterococcaceae</taxon>
        <taxon>Enterococcus</taxon>
    </lineage>
</organism>
<reference evidence="1 2" key="1">
    <citation type="submission" date="2021-03" db="EMBL/GenBank/DDBJ databases">
        <title>Enterococcal diversity collection.</title>
        <authorList>
            <person name="Gilmore M.S."/>
            <person name="Schwartzman J."/>
            <person name="Van Tyne D."/>
            <person name="Martin M."/>
            <person name="Earl A.M."/>
            <person name="Manson A.L."/>
            <person name="Straub T."/>
            <person name="Salamzade R."/>
            <person name="Saavedra J."/>
            <person name="Lebreton F."/>
            <person name="Prichula J."/>
            <person name="Schaufler K."/>
            <person name="Gaca A."/>
            <person name="Sgardioli B."/>
            <person name="Wagenaar J."/>
            <person name="Strong T."/>
        </authorList>
    </citation>
    <scope>NUCLEOTIDE SEQUENCE [LARGE SCALE GENOMIC DNA]</scope>
    <source>
        <strain evidence="1 2">MJM16</strain>
    </source>
</reference>